<dbReference type="Proteomes" id="UP000000560">
    <property type="component" value="Chromosome I"/>
</dbReference>
<sequence>MSTRYRVICSTLRRKPRVRVESRAMTSLAGLLHATDLISATEYRPIGISKSPSGLPFNKLSTSRSGGHNFSLSYLFMYSSVSRLPPQKKSRAFVDNTHTVHGNDWYELLARKHCQSLEVRLLFRATPFVASSTYTFPS</sequence>
<evidence type="ECO:0000313" key="2">
    <source>
        <dbReference type="Proteomes" id="UP000000560"/>
    </source>
</evidence>
<dbReference type="InParanoid" id="C8V3G3"/>
<proteinExistence type="predicted"/>
<name>C8V3G3_EMENI</name>
<accession>C8V3G3</accession>
<protein>
    <submittedName>
        <fullName evidence="1">Uncharacterized protein</fullName>
    </submittedName>
</protein>
<reference evidence="2" key="2">
    <citation type="journal article" date="2009" name="Fungal Genet. Biol.">
        <title>The 2008 update of the Aspergillus nidulans genome annotation: a community effort.</title>
        <authorList>
            <person name="Wortman J.R."/>
            <person name="Gilsenan J.M."/>
            <person name="Joardar V."/>
            <person name="Deegan J."/>
            <person name="Clutterbuck J."/>
            <person name="Andersen M.R."/>
            <person name="Archer D."/>
            <person name="Bencina M."/>
            <person name="Braus G."/>
            <person name="Coutinho P."/>
            <person name="von Dohren H."/>
            <person name="Doonan J."/>
            <person name="Driessen A.J."/>
            <person name="Durek P."/>
            <person name="Espeso E."/>
            <person name="Fekete E."/>
            <person name="Flipphi M."/>
            <person name="Estrada C.G."/>
            <person name="Geysens S."/>
            <person name="Goldman G."/>
            <person name="de Groot P.W."/>
            <person name="Hansen K."/>
            <person name="Harris S.D."/>
            <person name="Heinekamp T."/>
            <person name="Helmstaedt K."/>
            <person name="Henrissat B."/>
            <person name="Hofmann G."/>
            <person name="Homan T."/>
            <person name="Horio T."/>
            <person name="Horiuchi H."/>
            <person name="James S."/>
            <person name="Jones M."/>
            <person name="Karaffa L."/>
            <person name="Karanyi Z."/>
            <person name="Kato M."/>
            <person name="Keller N."/>
            <person name="Kelly D.E."/>
            <person name="Kiel J.A."/>
            <person name="Kim J.M."/>
            <person name="van der Klei I.J."/>
            <person name="Klis F.M."/>
            <person name="Kovalchuk A."/>
            <person name="Krasevec N."/>
            <person name="Kubicek C.P."/>
            <person name="Liu B."/>
            <person name="Maccabe A."/>
            <person name="Meyer V."/>
            <person name="Mirabito P."/>
            <person name="Miskei M."/>
            <person name="Mos M."/>
            <person name="Mullins J."/>
            <person name="Nelson D.R."/>
            <person name="Nielsen J."/>
            <person name="Oakley B.R."/>
            <person name="Osmani S.A."/>
            <person name="Pakula T."/>
            <person name="Paszewski A."/>
            <person name="Paulsen I."/>
            <person name="Pilsyk S."/>
            <person name="Pocsi I."/>
            <person name="Punt P.J."/>
            <person name="Ram A.F."/>
            <person name="Ren Q."/>
            <person name="Robellet X."/>
            <person name="Robson G."/>
            <person name="Seiboth B."/>
            <person name="van Solingen P."/>
            <person name="Specht T."/>
            <person name="Sun J."/>
            <person name="Taheri-Talesh N."/>
            <person name="Takeshita N."/>
            <person name="Ussery D."/>
            <person name="vanKuyk P.A."/>
            <person name="Visser H."/>
            <person name="van de Vondervoort P.J."/>
            <person name="de Vries R.P."/>
            <person name="Walton J."/>
            <person name="Xiang X."/>
            <person name="Xiong Y."/>
            <person name="Zeng A.P."/>
            <person name="Brandt B.W."/>
            <person name="Cornell M.J."/>
            <person name="van den Hondel C.A."/>
            <person name="Visser J."/>
            <person name="Oliver S.G."/>
            <person name="Turner G."/>
        </authorList>
    </citation>
    <scope>GENOME REANNOTATION</scope>
    <source>
        <strain evidence="2">FGSC A4 / ATCC 38163 / CBS 112.46 / NRRL 194 / M139</strain>
    </source>
</reference>
<dbReference type="EMBL" id="BN001301">
    <property type="protein sequence ID" value="CBF70491.1"/>
    <property type="molecule type" value="Genomic_DNA"/>
</dbReference>
<dbReference type="HOGENOM" id="CLU_1855256_0_0_1"/>
<keyword evidence="2" id="KW-1185">Reference proteome</keyword>
<dbReference type="RefSeq" id="XP_050467039.1">
    <property type="nucleotide sequence ID" value="XM_050612371.1"/>
</dbReference>
<evidence type="ECO:0000313" key="1">
    <source>
        <dbReference type="EMBL" id="CBF70491.1"/>
    </source>
</evidence>
<reference evidence="2" key="1">
    <citation type="journal article" date="2005" name="Nature">
        <title>Sequencing of Aspergillus nidulans and comparative analysis with A. fumigatus and A. oryzae.</title>
        <authorList>
            <person name="Galagan J.E."/>
            <person name="Calvo S.E."/>
            <person name="Cuomo C."/>
            <person name="Ma L.J."/>
            <person name="Wortman J.R."/>
            <person name="Batzoglou S."/>
            <person name="Lee S.I."/>
            <person name="Basturkmen M."/>
            <person name="Spevak C.C."/>
            <person name="Clutterbuck J."/>
            <person name="Kapitonov V."/>
            <person name="Jurka J."/>
            <person name="Scazzocchio C."/>
            <person name="Farman M."/>
            <person name="Butler J."/>
            <person name="Purcell S."/>
            <person name="Harris S."/>
            <person name="Braus G.H."/>
            <person name="Draht O."/>
            <person name="Busch S."/>
            <person name="D'Enfert C."/>
            <person name="Bouchier C."/>
            <person name="Goldman G.H."/>
            <person name="Bell-Pedersen D."/>
            <person name="Griffiths-Jones S."/>
            <person name="Doonan J.H."/>
            <person name="Yu J."/>
            <person name="Vienken K."/>
            <person name="Pain A."/>
            <person name="Freitag M."/>
            <person name="Selker E.U."/>
            <person name="Archer D.B."/>
            <person name="Penalva M.A."/>
            <person name="Oakley B.R."/>
            <person name="Momany M."/>
            <person name="Tanaka T."/>
            <person name="Kumagai T."/>
            <person name="Asai K."/>
            <person name="Machida M."/>
            <person name="Nierman W.C."/>
            <person name="Denning D.W."/>
            <person name="Caddick M."/>
            <person name="Hynes M."/>
            <person name="Paoletti M."/>
            <person name="Fischer R."/>
            <person name="Miller B."/>
            <person name="Dyer P."/>
            <person name="Sachs M.S."/>
            <person name="Osmani S.A."/>
            <person name="Birren B.W."/>
        </authorList>
    </citation>
    <scope>NUCLEOTIDE SEQUENCE [LARGE SCALE GENOMIC DNA]</scope>
    <source>
        <strain evidence="2">FGSC A4 / ATCC 38163 / CBS 112.46 / NRRL 194 / M139</strain>
    </source>
</reference>
<dbReference type="GeneID" id="74896588"/>
<dbReference type="AlphaFoldDB" id="C8V3G3"/>
<gene>
    <name evidence="1" type="ORF">ANIA_10759</name>
</gene>
<dbReference type="KEGG" id="ani:ANIA_10759"/>
<dbReference type="VEuPathDB" id="FungiDB:AN10759"/>
<organism evidence="1 2">
    <name type="scientific">Emericella nidulans (strain FGSC A4 / ATCC 38163 / CBS 112.46 / NRRL 194 / M139)</name>
    <name type="common">Aspergillus nidulans</name>
    <dbReference type="NCBI Taxonomy" id="227321"/>
    <lineage>
        <taxon>Eukaryota</taxon>
        <taxon>Fungi</taxon>
        <taxon>Dikarya</taxon>
        <taxon>Ascomycota</taxon>
        <taxon>Pezizomycotina</taxon>
        <taxon>Eurotiomycetes</taxon>
        <taxon>Eurotiomycetidae</taxon>
        <taxon>Eurotiales</taxon>
        <taxon>Aspergillaceae</taxon>
        <taxon>Aspergillus</taxon>
        <taxon>Aspergillus subgen. Nidulantes</taxon>
    </lineage>
</organism>